<gene>
    <name evidence="2" type="ORF">LDG_7043</name>
</gene>
<keyword evidence="3" id="KW-1185">Reference proteome</keyword>
<dbReference type="HOGENOM" id="CLU_862739_0_0_6"/>
<evidence type="ECO:0000256" key="1">
    <source>
        <dbReference type="SAM" id="Phobius"/>
    </source>
</evidence>
<dbReference type="InParanoid" id="G9EP62"/>
<dbReference type="EMBL" id="JH413822">
    <property type="protein sequence ID" value="EHL30897.1"/>
    <property type="molecule type" value="Genomic_DNA"/>
</dbReference>
<dbReference type="Proteomes" id="UP000002770">
    <property type="component" value="Unassembled WGS sequence"/>
</dbReference>
<evidence type="ECO:0000313" key="3">
    <source>
        <dbReference type="Proteomes" id="UP000002770"/>
    </source>
</evidence>
<dbReference type="OrthoDB" id="5637128at2"/>
<organism evidence="2 3">
    <name type="scientific">Legionella drancourtii LLAP12</name>
    <dbReference type="NCBI Taxonomy" id="658187"/>
    <lineage>
        <taxon>Bacteria</taxon>
        <taxon>Pseudomonadati</taxon>
        <taxon>Pseudomonadota</taxon>
        <taxon>Gammaproteobacteria</taxon>
        <taxon>Legionellales</taxon>
        <taxon>Legionellaceae</taxon>
        <taxon>Legionella</taxon>
    </lineage>
</organism>
<dbReference type="RefSeq" id="WP_006870967.1">
    <property type="nucleotide sequence ID" value="NZ_JH413822.1"/>
</dbReference>
<keyword evidence="1" id="KW-0812">Transmembrane</keyword>
<evidence type="ECO:0000313" key="2">
    <source>
        <dbReference type="EMBL" id="EHL30897.1"/>
    </source>
</evidence>
<sequence length="322" mass="36797">MFGYFTEADVEQLKKLKENLLVQPKDYFFKPFENFSEFKDICISMESLQWRFLSSGLSLIIETFKALSKAIYSLITLNFSVAANESCRATKAALAAIAKLLLELGLLLLHTTRFLTLLIATFFPEIILLSLIVTATALGYLSLPLIGLGGLLVGLGIVIFCFGLLGVDIYLRFLDKPNHLKKVDEIDSRLADMKDYRQMVREVGNERVRIFEAMHAIAAATPKLTSTTTEEDRLRFFSTNSKLNQQILQRNLESKELVHQLNELINSYPDFIATRVDEPGYVRRAHIEMEEHHAKVMTTAEECFRRIEEAYWQRENSVVSQI</sequence>
<proteinExistence type="predicted"/>
<name>G9EP62_9GAMM</name>
<feature type="transmembrane region" description="Helical" evidence="1">
    <location>
        <begin position="146"/>
        <end position="171"/>
    </location>
</feature>
<dbReference type="eggNOG" id="ENOG503128R">
    <property type="taxonomic scope" value="Bacteria"/>
</dbReference>
<accession>G9EP62</accession>
<feature type="transmembrane region" description="Helical" evidence="1">
    <location>
        <begin position="114"/>
        <end position="140"/>
    </location>
</feature>
<protein>
    <submittedName>
        <fullName evidence="2">Uncharacterized protein</fullName>
    </submittedName>
</protein>
<keyword evidence="1" id="KW-0472">Membrane</keyword>
<keyword evidence="1" id="KW-1133">Transmembrane helix</keyword>
<dbReference type="STRING" id="658187.LDG_7043"/>
<reference evidence="2 3" key="1">
    <citation type="journal article" date="2011" name="BMC Genomics">
        <title>Insight into cross-talk between intra-amoebal pathogens.</title>
        <authorList>
            <person name="Gimenez G."/>
            <person name="Bertelli C."/>
            <person name="Moliner C."/>
            <person name="Robert C."/>
            <person name="Raoult D."/>
            <person name="Fournier P.E."/>
            <person name="Greub G."/>
        </authorList>
    </citation>
    <scope>NUCLEOTIDE SEQUENCE [LARGE SCALE GENOMIC DNA]</scope>
    <source>
        <strain evidence="2 3">LLAP12</strain>
    </source>
</reference>
<dbReference type="AlphaFoldDB" id="G9EP62"/>